<dbReference type="AlphaFoldDB" id="A0A8K0DWK0"/>
<dbReference type="GO" id="GO:0005634">
    <property type="term" value="C:nucleus"/>
    <property type="evidence" value="ECO:0007669"/>
    <property type="project" value="UniProtKB-SubCell"/>
</dbReference>
<dbReference type="Pfam" id="PF02362">
    <property type="entry name" value="B3"/>
    <property type="match status" value="2"/>
</dbReference>
<evidence type="ECO:0000313" key="8">
    <source>
        <dbReference type="EMBL" id="KAF3438872.1"/>
    </source>
</evidence>
<dbReference type="SUPFAM" id="SSF101936">
    <property type="entry name" value="DNA-binding pseudobarrel domain"/>
    <property type="match status" value="2"/>
</dbReference>
<dbReference type="InterPro" id="IPR015300">
    <property type="entry name" value="DNA-bd_pseudobarrel_sf"/>
</dbReference>
<comment type="caution">
    <text evidence="8">The sequence shown here is derived from an EMBL/GenBank/DDBJ whole genome shotgun (WGS) entry which is preliminary data.</text>
</comment>
<feature type="region of interest" description="Disordered" evidence="6">
    <location>
        <begin position="184"/>
        <end position="208"/>
    </location>
</feature>
<keyword evidence="3" id="KW-0238">DNA-binding</keyword>
<dbReference type="PROSITE" id="PS50863">
    <property type="entry name" value="B3"/>
    <property type="match status" value="2"/>
</dbReference>
<organism evidence="8 9">
    <name type="scientific">Rhamnella rubrinervis</name>
    <dbReference type="NCBI Taxonomy" id="2594499"/>
    <lineage>
        <taxon>Eukaryota</taxon>
        <taxon>Viridiplantae</taxon>
        <taxon>Streptophyta</taxon>
        <taxon>Embryophyta</taxon>
        <taxon>Tracheophyta</taxon>
        <taxon>Spermatophyta</taxon>
        <taxon>Magnoliopsida</taxon>
        <taxon>eudicotyledons</taxon>
        <taxon>Gunneridae</taxon>
        <taxon>Pentapetalae</taxon>
        <taxon>rosids</taxon>
        <taxon>fabids</taxon>
        <taxon>Rosales</taxon>
        <taxon>Rhamnaceae</taxon>
        <taxon>rhamnoid group</taxon>
        <taxon>Rhamneae</taxon>
        <taxon>Rhamnella</taxon>
    </lineage>
</organism>
<proteinExistence type="predicted"/>
<evidence type="ECO:0000256" key="4">
    <source>
        <dbReference type="ARBA" id="ARBA00023163"/>
    </source>
</evidence>
<dbReference type="SMART" id="SM01019">
    <property type="entry name" value="B3"/>
    <property type="match status" value="2"/>
</dbReference>
<name>A0A8K0DWK0_9ROSA</name>
<dbReference type="EMBL" id="VOIH02000008">
    <property type="protein sequence ID" value="KAF3438872.1"/>
    <property type="molecule type" value="Genomic_DNA"/>
</dbReference>
<evidence type="ECO:0000256" key="6">
    <source>
        <dbReference type="SAM" id="MobiDB-lite"/>
    </source>
</evidence>
<dbReference type="Proteomes" id="UP000796880">
    <property type="component" value="Unassembled WGS sequence"/>
</dbReference>
<reference evidence="8" key="1">
    <citation type="submission" date="2020-03" db="EMBL/GenBank/DDBJ databases">
        <title>A high-quality chromosome-level genome assembly of a woody plant with both climbing and erect habits, Rhamnella rubrinervis.</title>
        <authorList>
            <person name="Lu Z."/>
            <person name="Yang Y."/>
            <person name="Zhu X."/>
            <person name="Sun Y."/>
        </authorList>
    </citation>
    <scope>NUCLEOTIDE SEQUENCE</scope>
    <source>
        <strain evidence="8">BYM</strain>
        <tissue evidence="8">Leaf</tissue>
    </source>
</reference>
<dbReference type="InterPro" id="IPR050655">
    <property type="entry name" value="Plant_B3_domain"/>
</dbReference>
<dbReference type="PANTHER" id="PTHR31920:SF108">
    <property type="entry name" value="B3 DOMAIN-CONTAINING TRANSCRIPTION FACTOR VRN1-LIKE"/>
    <property type="match status" value="1"/>
</dbReference>
<keyword evidence="4" id="KW-0804">Transcription</keyword>
<comment type="subcellular location">
    <subcellularLocation>
        <location evidence="1">Nucleus</location>
    </subcellularLocation>
</comment>
<accession>A0A8K0DWK0</accession>
<dbReference type="PANTHER" id="PTHR31920">
    <property type="entry name" value="B3 DOMAIN-CONTAINING"/>
    <property type="match status" value="1"/>
</dbReference>
<gene>
    <name evidence="8" type="ORF">FNV43_RR17147</name>
</gene>
<feature type="domain" description="TF-B3" evidence="7">
    <location>
        <begin position="46"/>
        <end position="124"/>
    </location>
</feature>
<keyword evidence="5" id="KW-0539">Nucleus</keyword>
<dbReference type="Gene3D" id="2.40.330.10">
    <property type="entry name" value="DNA-binding pseudobarrel domain"/>
    <property type="match status" value="2"/>
</dbReference>
<evidence type="ECO:0000256" key="5">
    <source>
        <dbReference type="ARBA" id="ARBA00023242"/>
    </source>
</evidence>
<feature type="domain" description="TF-B3" evidence="7">
    <location>
        <begin position="227"/>
        <end position="331"/>
    </location>
</feature>
<evidence type="ECO:0000256" key="3">
    <source>
        <dbReference type="ARBA" id="ARBA00023125"/>
    </source>
</evidence>
<keyword evidence="9" id="KW-1185">Reference proteome</keyword>
<dbReference type="InterPro" id="IPR003340">
    <property type="entry name" value="B3_DNA-bd"/>
</dbReference>
<evidence type="ECO:0000313" key="9">
    <source>
        <dbReference type="Proteomes" id="UP000796880"/>
    </source>
</evidence>
<sequence>MVGFEVRHIFHVQLKDIRWAMDGLPLLGTIVFVPEMFAAEEACLTLLVPEKFVRKFEKSLQSPVILKLPSGLEWKVKLTSCNGKVWLQKGWPEFADHLSVRRGHLLLFRYEGNSHFHVIIFDTSATEIDYPTHLHNSNYIEIDDDDDDSQLQQPKMDEVEDDIDSVEILDDHQAPLFAKAENKSPLQCPRPQKRMRTTSRSGLKPLSASERARALERARSFKSENPFFWVVIEPSYISLANLHVPKKFAERYINKKEVDFALRVLDGRSWFVHYRMRRRSGTSDSPEMLKPGWKAFAKDNNLKVGDVCIFELISNIGDDISVLQVSIDRHASHPSLG</sequence>
<dbReference type="GO" id="GO:0003677">
    <property type="term" value="F:DNA binding"/>
    <property type="evidence" value="ECO:0007669"/>
    <property type="project" value="UniProtKB-KW"/>
</dbReference>
<keyword evidence="2" id="KW-0805">Transcription regulation</keyword>
<dbReference type="CDD" id="cd10017">
    <property type="entry name" value="B3_DNA"/>
    <property type="match status" value="2"/>
</dbReference>
<evidence type="ECO:0000259" key="7">
    <source>
        <dbReference type="PROSITE" id="PS50863"/>
    </source>
</evidence>
<evidence type="ECO:0000256" key="2">
    <source>
        <dbReference type="ARBA" id="ARBA00023015"/>
    </source>
</evidence>
<dbReference type="OrthoDB" id="1163619at2759"/>
<protein>
    <recommendedName>
        <fullName evidence="7">TF-B3 domain-containing protein</fullName>
    </recommendedName>
</protein>
<evidence type="ECO:0000256" key="1">
    <source>
        <dbReference type="ARBA" id="ARBA00004123"/>
    </source>
</evidence>